<feature type="chain" id="PRO_5036225996" description="Metalloendopeptidase" evidence="1">
    <location>
        <begin position="20"/>
        <end position="523"/>
    </location>
</feature>
<proteinExistence type="predicted"/>
<dbReference type="PANTHER" id="PTHR41775">
    <property type="entry name" value="SECRETED PROTEIN-RELATED"/>
    <property type="match status" value="1"/>
</dbReference>
<dbReference type="GO" id="GO:0008237">
    <property type="term" value="F:metallopeptidase activity"/>
    <property type="evidence" value="ECO:0007669"/>
    <property type="project" value="InterPro"/>
</dbReference>
<dbReference type="Gene3D" id="3.40.390.10">
    <property type="entry name" value="Collagenase (Catalytic Domain)"/>
    <property type="match status" value="1"/>
</dbReference>
<evidence type="ECO:0008006" key="6">
    <source>
        <dbReference type="Google" id="ProtNLM"/>
    </source>
</evidence>
<dbReference type="Proteomes" id="UP000663882">
    <property type="component" value="Unassembled WGS sequence"/>
</dbReference>
<dbReference type="InterPro" id="IPR024079">
    <property type="entry name" value="MetalloPept_cat_dom_sf"/>
</dbReference>
<name>A0A814TC88_9BILA</name>
<evidence type="ECO:0000313" key="5">
    <source>
        <dbReference type="Proteomes" id="UP000663882"/>
    </source>
</evidence>
<feature type="signal peptide" evidence="1">
    <location>
        <begin position="1"/>
        <end position="19"/>
    </location>
</feature>
<evidence type="ECO:0000256" key="1">
    <source>
        <dbReference type="SAM" id="SignalP"/>
    </source>
</evidence>
<evidence type="ECO:0000313" key="2">
    <source>
        <dbReference type="EMBL" id="CAF1160117.1"/>
    </source>
</evidence>
<evidence type="ECO:0000313" key="4">
    <source>
        <dbReference type="EMBL" id="CAF3773323.1"/>
    </source>
</evidence>
<protein>
    <recommendedName>
        <fullName evidence="6">Metalloendopeptidase</fullName>
    </recommendedName>
</protein>
<dbReference type="OrthoDB" id="5843947at2759"/>
<evidence type="ECO:0000313" key="3">
    <source>
        <dbReference type="EMBL" id="CAF1264981.1"/>
    </source>
</evidence>
<reference evidence="2" key="1">
    <citation type="submission" date="2021-02" db="EMBL/GenBank/DDBJ databases">
        <authorList>
            <person name="Nowell W R."/>
        </authorList>
    </citation>
    <scope>NUCLEOTIDE SEQUENCE</scope>
</reference>
<keyword evidence="1" id="KW-0732">Signal</keyword>
<dbReference type="PANTHER" id="PTHR41775:SF1">
    <property type="entry name" value="PEPTIDASE M6-LIKE DOMAIN-CONTAINING PROTEIN"/>
    <property type="match status" value="1"/>
</dbReference>
<dbReference type="Proteomes" id="UP000663889">
    <property type="component" value="Unassembled WGS sequence"/>
</dbReference>
<gene>
    <name evidence="4" type="ORF">FNK824_LOCUS13490</name>
    <name evidence="2" type="ORF">RFH988_LOCUS22392</name>
    <name evidence="3" type="ORF">SEV965_LOCUS24441</name>
</gene>
<accession>A0A814TC88</accession>
<sequence>MNIFILLLVFGYSIHHVDGYRVRGQTIWQIILCKFSDSPTPKYTPAEIKEKFFTRGTGGVADYWNDISNGLVNFDSSSVNGWYTISETKEQQLKKSRIDRFDDCVKTSKLSILSSRRTIVITSPSIDLWGMNKQIYLGEDNDLTLITHEMGHAYGLSHSFSDDPNYRNSDTARIGEYDDEWDVMSAVHVKRTYTAKYGSAPPGLNGYALERLGWLPMNRIYTFGRKGETSATLTLTTLVNPASNYPSLIRIPCDPSNYRHYYLIEMRFKEKWDAGFDQNFVFIHEIKYNSVTKTYYSYLLRTRNTPTRDPVTSINTNNVKITTGEINVQTRTVSVSIESNIADRCLPGYVWREAIPSDHVCVTRKIRNQTLADNAAAASRRKPSSGPNGVDTCKQGYVWREAYSSNDHVCVLPETRDQAQYDNNHAVKRRNPCRFVYGPLICQNKFVWREADNCDYVCVTSATRKQTFADNAAAPLRRRPDNRCILGYHFRNAYPNDTVCVLDDIRIQVLNDNLAADTRLVYG</sequence>
<dbReference type="EMBL" id="CAJNOO010001485">
    <property type="protein sequence ID" value="CAF1160117.1"/>
    <property type="molecule type" value="Genomic_DNA"/>
</dbReference>
<dbReference type="EMBL" id="CAJOBE010001772">
    <property type="protein sequence ID" value="CAF3773323.1"/>
    <property type="molecule type" value="Genomic_DNA"/>
</dbReference>
<dbReference type="AlphaFoldDB" id="A0A814TC88"/>
<comment type="caution">
    <text evidence="2">The sequence shown here is derived from an EMBL/GenBank/DDBJ whole genome shotgun (WGS) entry which is preliminary data.</text>
</comment>
<dbReference type="Proteomes" id="UP000663874">
    <property type="component" value="Unassembled WGS sequence"/>
</dbReference>
<dbReference type="EMBL" id="CAJNOU010001887">
    <property type="protein sequence ID" value="CAF1264981.1"/>
    <property type="molecule type" value="Genomic_DNA"/>
</dbReference>
<dbReference type="SUPFAM" id="SSF55486">
    <property type="entry name" value="Metalloproteases ('zincins'), catalytic domain"/>
    <property type="match status" value="1"/>
</dbReference>
<organism evidence="2 5">
    <name type="scientific">Rotaria sordida</name>
    <dbReference type="NCBI Taxonomy" id="392033"/>
    <lineage>
        <taxon>Eukaryota</taxon>
        <taxon>Metazoa</taxon>
        <taxon>Spiralia</taxon>
        <taxon>Gnathifera</taxon>
        <taxon>Rotifera</taxon>
        <taxon>Eurotatoria</taxon>
        <taxon>Bdelloidea</taxon>
        <taxon>Philodinida</taxon>
        <taxon>Philodinidae</taxon>
        <taxon>Rotaria</taxon>
    </lineage>
</organism>